<gene>
    <name evidence="1" type="ORF">D8674_031357</name>
</gene>
<evidence type="ECO:0000313" key="1">
    <source>
        <dbReference type="EMBL" id="KAB2595907.1"/>
    </source>
</evidence>
<name>A0A5N5EYV6_9ROSA</name>
<keyword evidence="2" id="KW-1185">Reference proteome</keyword>
<dbReference type="Proteomes" id="UP000327157">
    <property type="component" value="Chromosome 7"/>
</dbReference>
<reference evidence="1 2" key="1">
    <citation type="submission" date="2019-09" db="EMBL/GenBank/DDBJ databases">
        <authorList>
            <person name="Ou C."/>
        </authorList>
    </citation>
    <scope>NUCLEOTIDE SEQUENCE [LARGE SCALE GENOMIC DNA]</scope>
    <source>
        <strain evidence="1">S2</strain>
        <tissue evidence="1">Leaf</tissue>
    </source>
</reference>
<accession>A0A5N5EYV6</accession>
<reference evidence="1 2" key="3">
    <citation type="submission" date="2019-11" db="EMBL/GenBank/DDBJ databases">
        <title>A de novo genome assembly of a pear dwarfing rootstock.</title>
        <authorList>
            <person name="Wang F."/>
            <person name="Wang J."/>
            <person name="Li S."/>
            <person name="Zhang Y."/>
            <person name="Fang M."/>
            <person name="Ma L."/>
            <person name="Zhao Y."/>
            <person name="Jiang S."/>
        </authorList>
    </citation>
    <scope>NUCLEOTIDE SEQUENCE [LARGE SCALE GENOMIC DNA]</scope>
    <source>
        <strain evidence="1">S2</strain>
        <tissue evidence="1">Leaf</tissue>
    </source>
</reference>
<organism evidence="1 2">
    <name type="scientific">Pyrus ussuriensis x Pyrus communis</name>
    <dbReference type="NCBI Taxonomy" id="2448454"/>
    <lineage>
        <taxon>Eukaryota</taxon>
        <taxon>Viridiplantae</taxon>
        <taxon>Streptophyta</taxon>
        <taxon>Embryophyta</taxon>
        <taxon>Tracheophyta</taxon>
        <taxon>Spermatophyta</taxon>
        <taxon>Magnoliopsida</taxon>
        <taxon>eudicotyledons</taxon>
        <taxon>Gunneridae</taxon>
        <taxon>Pentapetalae</taxon>
        <taxon>rosids</taxon>
        <taxon>fabids</taxon>
        <taxon>Rosales</taxon>
        <taxon>Rosaceae</taxon>
        <taxon>Amygdaloideae</taxon>
        <taxon>Maleae</taxon>
        <taxon>Pyrus</taxon>
    </lineage>
</organism>
<protein>
    <submittedName>
        <fullName evidence="1">Fasciclin-like arabinogalactan protein 21</fullName>
    </submittedName>
</protein>
<comment type="caution">
    <text evidence="1">The sequence shown here is derived from an EMBL/GenBank/DDBJ whole genome shotgun (WGS) entry which is preliminary data.</text>
</comment>
<dbReference type="EMBL" id="SMOL01000781">
    <property type="protein sequence ID" value="KAB2595907.1"/>
    <property type="molecule type" value="Genomic_DNA"/>
</dbReference>
<dbReference type="AlphaFoldDB" id="A0A5N5EYV6"/>
<reference evidence="2" key="2">
    <citation type="submission" date="2019-10" db="EMBL/GenBank/DDBJ databases">
        <title>A de novo genome assembly of a pear dwarfing rootstock.</title>
        <authorList>
            <person name="Wang F."/>
            <person name="Wang J."/>
            <person name="Li S."/>
            <person name="Zhang Y."/>
            <person name="Fang M."/>
            <person name="Ma L."/>
            <person name="Zhao Y."/>
            <person name="Jiang S."/>
        </authorList>
    </citation>
    <scope>NUCLEOTIDE SEQUENCE [LARGE SCALE GENOMIC DNA]</scope>
</reference>
<evidence type="ECO:0000313" key="2">
    <source>
        <dbReference type="Proteomes" id="UP000327157"/>
    </source>
</evidence>
<proteinExistence type="predicted"/>
<sequence length="90" mass="10618">MKCTDLFPVEIPKFDTKNSKSSYTNRIRTQFISFQEPVALYEMPEQRSRTKFNPTTKETNPFELSNRMIRDHSTMFLALETSETMLELDS</sequence>